<feature type="region of interest" description="Disordered" evidence="1">
    <location>
        <begin position="279"/>
        <end position="302"/>
    </location>
</feature>
<accession>A0A453SEL5</accession>
<evidence type="ECO:0000256" key="1">
    <source>
        <dbReference type="SAM" id="MobiDB-lite"/>
    </source>
</evidence>
<dbReference type="EnsemblPlants" id="AET7Gv20909400.2">
    <property type="protein sequence ID" value="AET7Gv20909400.2"/>
    <property type="gene ID" value="AET7Gv20909400"/>
</dbReference>
<dbReference type="Gramene" id="AET7Gv20909400.2">
    <property type="protein sequence ID" value="AET7Gv20909400.2"/>
    <property type="gene ID" value="AET7Gv20909400"/>
</dbReference>
<evidence type="ECO:0000313" key="3">
    <source>
        <dbReference type="Proteomes" id="UP000015105"/>
    </source>
</evidence>
<reference evidence="3" key="2">
    <citation type="journal article" date="2017" name="Nat. Plants">
        <title>The Aegilops tauschii genome reveals multiple impacts of transposons.</title>
        <authorList>
            <person name="Zhao G."/>
            <person name="Zou C."/>
            <person name="Li K."/>
            <person name="Wang K."/>
            <person name="Li T."/>
            <person name="Gao L."/>
            <person name="Zhang X."/>
            <person name="Wang H."/>
            <person name="Yang Z."/>
            <person name="Liu X."/>
            <person name="Jiang W."/>
            <person name="Mao L."/>
            <person name="Kong X."/>
            <person name="Jiao Y."/>
            <person name="Jia J."/>
        </authorList>
    </citation>
    <scope>NUCLEOTIDE SEQUENCE [LARGE SCALE GENOMIC DNA]</scope>
    <source>
        <strain evidence="3">cv. AL8/78</strain>
    </source>
</reference>
<organism evidence="2 3">
    <name type="scientific">Aegilops tauschii subsp. strangulata</name>
    <name type="common">Goatgrass</name>
    <dbReference type="NCBI Taxonomy" id="200361"/>
    <lineage>
        <taxon>Eukaryota</taxon>
        <taxon>Viridiplantae</taxon>
        <taxon>Streptophyta</taxon>
        <taxon>Embryophyta</taxon>
        <taxon>Tracheophyta</taxon>
        <taxon>Spermatophyta</taxon>
        <taxon>Magnoliopsida</taxon>
        <taxon>Liliopsida</taxon>
        <taxon>Poales</taxon>
        <taxon>Poaceae</taxon>
        <taxon>BOP clade</taxon>
        <taxon>Pooideae</taxon>
        <taxon>Triticodae</taxon>
        <taxon>Triticeae</taxon>
        <taxon>Triticinae</taxon>
        <taxon>Aegilops</taxon>
    </lineage>
</organism>
<evidence type="ECO:0000313" key="2">
    <source>
        <dbReference type="EnsemblPlants" id="AET7Gv20909400.2"/>
    </source>
</evidence>
<name>A0A453SEL5_AEGTS</name>
<dbReference type="AlphaFoldDB" id="A0A453SEL5"/>
<reference evidence="3" key="1">
    <citation type="journal article" date="2014" name="Science">
        <title>Ancient hybridizations among the ancestral genomes of bread wheat.</title>
        <authorList>
            <consortium name="International Wheat Genome Sequencing Consortium,"/>
            <person name="Marcussen T."/>
            <person name="Sandve S.R."/>
            <person name="Heier L."/>
            <person name="Spannagl M."/>
            <person name="Pfeifer M."/>
            <person name="Jakobsen K.S."/>
            <person name="Wulff B.B."/>
            <person name="Steuernagel B."/>
            <person name="Mayer K.F."/>
            <person name="Olsen O.A."/>
        </authorList>
    </citation>
    <scope>NUCLEOTIDE SEQUENCE [LARGE SCALE GENOMIC DNA]</scope>
    <source>
        <strain evidence="3">cv. AL8/78</strain>
    </source>
</reference>
<reference evidence="2" key="4">
    <citation type="submission" date="2019-03" db="UniProtKB">
        <authorList>
            <consortium name="EnsemblPlants"/>
        </authorList>
    </citation>
    <scope>IDENTIFICATION</scope>
</reference>
<feature type="region of interest" description="Disordered" evidence="1">
    <location>
        <begin position="1"/>
        <end position="33"/>
    </location>
</feature>
<protein>
    <submittedName>
        <fullName evidence="2">Uncharacterized protein</fullName>
    </submittedName>
</protein>
<keyword evidence="3" id="KW-1185">Reference proteome</keyword>
<sequence length="315" mass="32022">AARGQTLAPSSRHNHHPSLPLPPPAAVAGQSSGGWAAAGPFFPPSVRACWRGPEICGGSSSNCARSGRHSWPARQRTEARIWRGSAASRVVRRGAGAGGMTGLAAVDDARRASAEVAGARRRFGSAHREVCAVRGSARGNGMRVQRRCFLSWISRGGGSADPVSSEMCSQEGSRGCVEGRLRVALDGAGAERLRPWSDAGCRTRSGLCRPAVGEDWWWPCTAVAHSLCGGCAVQWRHGSSSACCVGVAAPGESLAGAGRSAVTAPVGVAILLGGAVGNTTTRSPGSSPSGENPDPAAGSGGGVVFNAVPLFRAPS</sequence>
<reference evidence="2" key="5">
    <citation type="journal article" date="2021" name="G3 (Bethesda)">
        <title>Aegilops tauschii genome assembly Aet v5.0 features greater sequence contiguity and improved annotation.</title>
        <authorList>
            <person name="Wang L."/>
            <person name="Zhu T."/>
            <person name="Rodriguez J.C."/>
            <person name="Deal K.R."/>
            <person name="Dubcovsky J."/>
            <person name="McGuire P.E."/>
            <person name="Lux T."/>
            <person name="Spannagl M."/>
            <person name="Mayer K.F.X."/>
            <person name="Baldrich P."/>
            <person name="Meyers B.C."/>
            <person name="Huo N."/>
            <person name="Gu Y.Q."/>
            <person name="Zhou H."/>
            <person name="Devos K.M."/>
            <person name="Bennetzen J.L."/>
            <person name="Unver T."/>
            <person name="Budak H."/>
            <person name="Gulick P.J."/>
            <person name="Galiba G."/>
            <person name="Kalapos B."/>
            <person name="Nelson D.R."/>
            <person name="Li P."/>
            <person name="You F.M."/>
            <person name="Luo M.C."/>
            <person name="Dvorak J."/>
        </authorList>
    </citation>
    <scope>NUCLEOTIDE SEQUENCE [LARGE SCALE GENOMIC DNA]</scope>
    <source>
        <strain evidence="2">cv. AL8/78</strain>
    </source>
</reference>
<reference evidence="2" key="3">
    <citation type="journal article" date="2017" name="Nature">
        <title>Genome sequence of the progenitor of the wheat D genome Aegilops tauschii.</title>
        <authorList>
            <person name="Luo M.C."/>
            <person name="Gu Y.Q."/>
            <person name="Puiu D."/>
            <person name="Wang H."/>
            <person name="Twardziok S.O."/>
            <person name="Deal K.R."/>
            <person name="Huo N."/>
            <person name="Zhu T."/>
            <person name="Wang L."/>
            <person name="Wang Y."/>
            <person name="McGuire P.E."/>
            <person name="Liu S."/>
            <person name="Long H."/>
            <person name="Ramasamy R.K."/>
            <person name="Rodriguez J.C."/>
            <person name="Van S.L."/>
            <person name="Yuan L."/>
            <person name="Wang Z."/>
            <person name="Xia Z."/>
            <person name="Xiao L."/>
            <person name="Anderson O.D."/>
            <person name="Ouyang S."/>
            <person name="Liang Y."/>
            <person name="Zimin A.V."/>
            <person name="Pertea G."/>
            <person name="Qi P."/>
            <person name="Bennetzen J.L."/>
            <person name="Dai X."/>
            <person name="Dawson M.W."/>
            <person name="Muller H.G."/>
            <person name="Kugler K."/>
            <person name="Rivarola-Duarte L."/>
            <person name="Spannagl M."/>
            <person name="Mayer K.F.X."/>
            <person name="Lu F.H."/>
            <person name="Bevan M.W."/>
            <person name="Leroy P."/>
            <person name="Li P."/>
            <person name="You F.M."/>
            <person name="Sun Q."/>
            <person name="Liu Z."/>
            <person name="Lyons E."/>
            <person name="Wicker T."/>
            <person name="Salzberg S.L."/>
            <person name="Devos K.M."/>
            <person name="Dvorak J."/>
        </authorList>
    </citation>
    <scope>NUCLEOTIDE SEQUENCE [LARGE SCALE GENOMIC DNA]</scope>
    <source>
        <strain evidence="2">cv. AL8/78</strain>
    </source>
</reference>
<proteinExistence type="predicted"/>
<dbReference type="Proteomes" id="UP000015105">
    <property type="component" value="Chromosome 7D"/>
</dbReference>